<sequence length="603" mass="69539">MSDTVRFSNLLSLLDLNEDPIPVVDRNGNVVPVVGSGGQLAGLETVEDRLVDERSITSIAKEIEKLFKWHFKWEGDIPIASESSKTEVKWSWGLAWSFYEQRYKRLVQYCNRKFQTDRNVTPMTLWLTHLYFSAKYHGRCHLLGVTLKIDPKHPARVSFGKRRHDRSMTTGWSSPRPQTLSQFSEELCNLIPESWSANLLRGNWSRDHVEAFFQNLIQAGIDDEYGGSLLMVMNGLRMDDGIPTSDDSFSVNNTTMNTEELKSSMAIHLRNIEDEFHELVQPARIRPRKGEIHGCLAAKVQMPIGTWENYRNLKAFLSIMLGANEQKRLAQMGPEDQMLDSNLSAPPAPSRWFHVNPQQAQACFKSVARDKFELTPVLAYLQMINEYMVSSRLWTQPRPFNRRYHLLDQCDGSEGYAAQLFNTTLELKPQEWLQDLTMTFYGALITETFAPSVLYLGPHFNTYYHIVELERRIEPLQHLEKSPLLFPVWIFPMNLRNVHWCAVGLYPLEKSIVIYDSVGQSTMELRRNAMMVLSFLALVHEHYEGQAVDLSAWTINGIEAMYEFAKGFPTQDGADWSWGTADMKDIRRVMIEELAQQKLRERD</sequence>
<dbReference type="Gene3D" id="3.40.395.10">
    <property type="entry name" value="Adenoviral Proteinase, Chain A"/>
    <property type="match status" value="1"/>
</dbReference>
<dbReference type="InterPro" id="IPR003653">
    <property type="entry name" value="Peptidase_C48_C"/>
</dbReference>
<reference evidence="5 6" key="1">
    <citation type="submission" date="2024-01" db="EMBL/GenBank/DDBJ databases">
        <title>Comparative genomics of Cryptococcus and Kwoniella reveals pathogenesis evolution and contrasting modes of karyotype evolution via chromosome fusion or intercentromeric recombination.</title>
        <authorList>
            <person name="Coelho M.A."/>
            <person name="David-Palma M."/>
            <person name="Shea T."/>
            <person name="Bowers K."/>
            <person name="McGinley-Smith S."/>
            <person name="Mohammad A.W."/>
            <person name="Gnirke A."/>
            <person name="Yurkov A.M."/>
            <person name="Nowrousian M."/>
            <person name="Sun S."/>
            <person name="Cuomo C.A."/>
            <person name="Heitman J."/>
        </authorList>
    </citation>
    <scope>NUCLEOTIDE SEQUENCE [LARGE SCALE GENOMIC DNA]</scope>
    <source>
        <strain evidence="5">CBS 11374</strain>
    </source>
</reference>
<evidence type="ECO:0000313" key="5">
    <source>
        <dbReference type="EMBL" id="WRT65833.1"/>
    </source>
</evidence>
<dbReference type="SUPFAM" id="SSF54001">
    <property type="entry name" value="Cysteine proteinases"/>
    <property type="match status" value="1"/>
</dbReference>
<gene>
    <name evidence="5" type="ORF">IL334_002784</name>
</gene>
<organism evidence="5 6">
    <name type="scientific">Kwoniella shivajii</name>
    <dbReference type="NCBI Taxonomy" id="564305"/>
    <lineage>
        <taxon>Eukaryota</taxon>
        <taxon>Fungi</taxon>
        <taxon>Dikarya</taxon>
        <taxon>Basidiomycota</taxon>
        <taxon>Agaricomycotina</taxon>
        <taxon>Tremellomycetes</taxon>
        <taxon>Tremellales</taxon>
        <taxon>Cryptococcaceae</taxon>
        <taxon>Kwoniella</taxon>
    </lineage>
</organism>
<keyword evidence="3" id="KW-0378">Hydrolase</keyword>
<dbReference type="GeneID" id="87954915"/>
<comment type="similarity">
    <text evidence="1">Belongs to the peptidase C48 family.</text>
</comment>
<feature type="domain" description="Ubiquitin-like protease family profile" evidence="4">
    <location>
        <begin position="489"/>
        <end position="553"/>
    </location>
</feature>
<dbReference type="RefSeq" id="XP_062790573.1">
    <property type="nucleotide sequence ID" value="XM_062934522.1"/>
</dbReference>
<evidence type="ECO:0000259" key="4">
    <source>
        <dbReference type="Pfam" id="PF02902"/>
    </source>
</evidence>
<evidence type="ECO:0000256" key="1">
    <source>
        <dbReference type="ARBA" id="ARBA00005234"/>
    </source>
</evidence>
<evidence type="ECO:0000313" key="6">
    <source>
        <dbReference type="Proteomes" id="UP001329825"/>
    </source>
</evidence>
<dbReference type="InterPro" id="IPR038765">
    <property type="entry name" value="Papain-like_cys_pep_sf"/>
</dbReference>
<keyword evidence="6" id="KW-1185">Reference proteome</keyword>
<accession>A0ABZ1CWB3</accession>
<keyword evidence="2" id="KW-0645">Protease</keyword>
<dbReference type="Proteomes" id="UP001329825">
    <property type="component" value="Chromosome 3"/>
</dbReference>
<dbReference type="Pfam" id="PF02902">
    <property type="entry name" value="Peptidase_C48"/>
    <property type="match status" value="1"/>
</dbReference>
<name>A0ABZ1CWB3_9TREE</name>
<dbReference type="EMBL" id="CP141883">
    <property type="protein sequence ID" value="WRT65833.1"/>
    <property type="molecule type" value="Genomic_DNA"/>
</dbReference>
<evidence type="ECO:0000256" key="2">
    <source>
        <dbReference type="ARBA" id="ARBA00022670"/>
    </source>
</evidence>
<protein>
    <recommendedName>
        <fullName evidence="4">Ubiquitin-like protease family profile domain-containing protein</fullName>
    </recommendedName>
</protein>
<evidence type="ECO:0000256" key="3">
    <source>
        <dbReference type="ARBA" id="ARBA00022801"/>
    </source>
</evidence>
<proteinExistence type="inferred from homology"/>